<comment type="caution">
    <text evidence="3">The sequence shown here is derived from an EMBL/GenBank/DDBJ whole genome shotgun (WGS) entry which is preliminary data.</text>
</comment>
<accession>A0A7M3MBI6</accession>
<organism evidence="3 4">
    <name type="scientific">Oceanidesulfovibrio indonesiensis</name>
    <dbReference type="NCBI Taxonomy" id="54767"/>
    <lineage>
        <taxon>Bacteria</taxon>
        <taxon>Pseudomonadati</taxon>
        <taxon>Thermodesulfobacteriota</taxon>
        <taxon>Desulfovibrionia</taxon>
        <taxon>Desulfovibrionales</taxon>
        <taxon>Desulfovibrionaceae</taxon>
        <taxon>Oceanidesulfovibrio</taxon>
    </lineage>
</organism>
<dbReference type="PANTHER" id="PTHR30203:SF24">
    <property type="entry name" value="BLR4935 PROTEIN"/>
    <property type="match status" value="1"/>
</dbReference>
<dbReference type="Proteomes" id="UP000448292">
    <property type="component" value="Unassembled WGS sequence"/>
</dbReference>
<keyword evidence="4" id="KW-1185">Reference proteome</keyword>
<dbReference type="SUPFAM" id="SSF56954">
    <property type="entry name" value="Outer membrane efflux proteins (OEP)"/>
    <property type="match status" value="1"/>
</dbReference>
<evidence type="ECO:0000313" key="3">
    <source>
        <dbReference type="EMBL" id="TVM15033.1"/>
    </source>
</evidence>
<evidence type="ECO:0000256" key="2">
    <source>
        <dbReference type="SAM" id="SignalP"/>
    </source>
</evidence>
<evidence type="ECO:0000313" key="4">
    <source>
        <dbReference type="Proteomes" id="UP000448292"/>
    </source>
</evidence>
<dbReference type="Pfam" id="PF02321">
    <property type="entry name" value="OEP"/>
    <property type="match status" value="2"/>
</dbReference>
<dbReference type="InterPro" id="IPR010131">
    <property type="entry name" value="MdtP/NodT-like"/>
</dbReference>
<evidence type="ECO:0000256" key="1">
    <source>
        <dbReference type="ARBA" id="ARBA00007613"/>
    </source>
</evidence>
<keyword evidence="2" id="KW-0732">Signal</keyword>
<gene>
    <name evidence="3" type="ORF">DPQ33_16220</name>
</gene>
<dbReference type="InterPro" id="IPR003423">
    <property type="entry name" value="OMP_efflux"/>
</dbReference>
<protein>
    <submittedName>
        <fullName evidence="3">TolC family protein</fullName>
    </submittedName>
</protein>
<feature type="chain" id="PRO_5029757102" evidence="2">
    <location>
        <begin position="34"/>
        <end position="498"/>
    </location>
</feature>
<dbReference type="AlphaFoldDB" id="A0A7M3MBI6"/>
<dbReference type="EMBL" id="QMIE01000019">
    <property type="protein sequence ID" value="TVM15033.1"/>
    <property type="molecule type" value="Genomic_DNA"/>
</dbReference>
<reference evidence="3 4" key="1">
    <citation type="submission" date="2018-06" db="EMBL/GenBank/DDBJ databases">
        <title>Complete genome of Desulfovibrio indonesiensis P37SLT.</title>
        <authorList>
            <person name="Crispim J.S."/>
            <person name="Vidigal P.M.P."/>
            <person name="Silva L.C.F."/>
            <person name="Laguardia C.N."/>
            <person name="Araujo L.C."/>
            <person name="Dias R.S."/>
            <person name="Sousa M.P."/>
            <person name="Paula S.O."/>
            <person name="Silva C."/>
        </authorList>
    </citation>
    <scope>NUCLEOTIDE SEQUENCE [LARGE SCALE GENOMIC DNA]</scope>
    <source>
        <strain evidence="3 4">P37SLT</strain>
    </source>
</reference>
<dbReference type="PANTHER" id="PTHR30203">
    <property type="entry name" value="OUTER MEMBRANE CATION EFFLUX PROTEIN"/>
    <property type="match status" value="1"/>
</dbReference>
<feature type="signal peptide" evidence="2">
    <location>
        <begin position="1"/>
        <end position="33"/>
    </location>
</feature>
<dbReference type="OrthoDB" id="9769048at2"/>
<proteinExistence type="inferred from homology"/>
<dbReference type="Gene3D" id="1.20.1600.10">
    <property type="entry name" value="Outer membrane efflux proteins (OEP)"/>
    <property type="match status" value="1"/>
</dbReference>
<name>A0A7M3MBI6_9BACT</name>
<dbReference type="GO" id="GO:0015562">
    <property type="term" value="F:efflux transmembrane transporter activity"/>
    <property type="evidence" value="ECO:0007669"/>
    <property type="project" value="InterPro"/>
</dbReference>
<comment type="similarity">
    <text evidence="1">Belongs to the outer membrane factor (OMF) (TC 1.B.17) family.</text>
</comment>
<sequence length="498" mass="54587">MIQGHRTTMKQIRILAMAALVCAILTGNALAQAAQAPTPEDAAGAHGSMELAGYLRIAAENSPALIEAFENWKAAAEKMNQEGYLPNPTVNLGWYLEPVQTRTGNQRASIGLAQSFPWFGTLSLQEKQAALEADALKALLDDTAFRIFYEVKQVYYEYAYLARALEINRETLNLLVYLEGVVRTRYESGLAEYSDLIRLQVELATLEDRIRTLEELRTPLVAALNAAMGRDADQEIPWPESVPLMKPSMEDGEILALLESGTPRLLASNLRITKAEAGVDLARKSYFPEFTVSLSTILTDNTALRRGQSVSQDGDVGFSASRTTEGAGRDPVIAGLSIKVPIWFGKNAAAVREARARKRAAMASEMDLEQSLEADLRMALYKYRDAERQVALYADTLIPKATQALGATVESYQSGLATMGDFLQAEKTLLELELAQARALSEQAQRMAQMETILGREIPCIVHGNLLGGELTPPLMYEIEAETPKLAQPAVKDTISTE</sequence>